<reference evidence="11" key="1">
    <citation type="submission" date="2015-02" db="EMBL/GenBank/DDBJ databases">
        <authorList>
            <person name="Gon?alves P."/>
        </authorList>
    </citation>
    <scope>NUCLEOTIDE SEQUENCE [LARGE SCALE GENOMIC DNA]</scope>
</reference>
<evidence type="ECO:0000256" key="1">
    <source>
        <dbReference type="ARBA" id="ARBA00004141"/>
    </source>
</evidence>
<keyword evidence="6" id="KW-1133">Transmembrane helix</keyword>
<dbReference type="InterPro" id="IPR018108">
    <property type="entry name" value="MCP_transmembrane"/>
</dbReference>
<dbReference type="AlphaFoldDB" id="A0A0D6EMR3"/>
<feature type="non-terminal residue" evidence="10">
    <location>
        <position position="1"/>
    </location>
</feature>
<evidence type="ECO:0000256" key="9">
    <source>
        <dbReference type="RuleBase" id="RU000488"/>
    </source>
</evidence>
<dbReference type="PROSITE" id="PS50920">
    <property type="entry name" value="SOLCAR"/>
    <property type="match status" value="2"/>
</dbReference>
<protein>
    <submittedName>
        <fullName evidence="10">SPOSA6832_03035-mRNA-1:cds</fullName>
    </submittedName>
</protein>
<evidence type="ECO:0000313" key="10">
    <source>
        <dbReference type="EMBL" id="CEQ41332.1"/>
    </source>
</evidence>
<evidence type="ECO:0000256" key="5">
    <source>
        <dbReference type="ARBA" id="ARBA00022737"/>
    </source>
</evidence>
<keyword evidence="5" id="KW-0677">Repeat</keyword>
<dbReference type="EMBL" id="CENE01000013">
    <property type="protein sequence ID" value="CEQ41332.1"/>
    <property type="molecule type" value="Genomic_DNA"/>
</dbReference>
<organism evidence="10 11">
    <name type="scientific">Sporidiobolus salmonicolor</name>
    <name type="common">Yeast-like fungus</name>
    <name type="synonym">Sporobolomyces salmonicolor</name>
    <dbReference type="NCBI Taxonomy" id="5005"/>
    <lineage>
        <taxon>Eukaryota</taxon>
        <taxon>Fungi</taxon>
        <taxon>Dikarya</taxon>
        <taxon>Basidiomycota</taxon>
        <taxon>Pucciniomycotina</taxon>
        <taxon>Microbotryomycetes</taxon>
        <taxon>Sporidiobolales</taxon>
        <taxon>Sporidiobolaceae</taxon>
        <taxon>Sporobolomyces</taxon>
    </lineage>
</organism>
<comment type="subcellular location">
    <subcellularLocation>
        <location evidence="1">Membrane</location>
        <topology evidence="1">Multi-pass membrane protein</topology>
    </subcellularLocation>
</comment>
<feature type="repeat" description="Solcar" evidence="8">
    <location>
        <begin position="106"/>
        <end position="203"/>
    </location>
</feature>
<keyword evidence="7 8" id="KW-0472">Membrane</keyword>
<dbReference type="Gene3D" id="1.50.40.10">
    <property type="entry name" value="Mitochondrial carrier domain"/>
    <property type="match status" value="1"/>
</dbReference>
<evidence type="ECO:0000256" key="4">
    <source>
        <dbReference type="ARBA" id="ARBA00022692"/>
    </source>
</evidence>
<sequence>MPSLASDELAPLLHMLSASGGEVTACLIRVPTEVVKQRSQTSAKGTRSWDVAKSVWAANGLKGFYRGFGSTVAREIPFTCLQFPLYERLKLILARRRTASGQVRDLPAIEAAACGSLAGGVAAGLTTPLDVVKTRIMLGNQPSSVTPSRSAAPRAPSAILPTLRQIYFTEGLRALFSGWVPRVVWISAGGAVFLGVYEAAKGALQEKSEARRERVD</sequence>
<dbReference type="PANTHER" id="PTHR45667">
    <property type="entry name" value="S-ADENOSYLMETHIONINE MITOCHONDRIAL CARRIER PROTEIN"/>
    <property type="match status" value="1"/>
</dbReference>
<dbReference type="OrthoDB" id="415315at2759"/>
<dbReference type="SUPFAM" id="SSF103506">
    <property type="entry name" value="Mitochondrial carrier"/>
    <property type="match status" value="1"/>
</dbReference>
<evidence type="ECO:0000256" key="6">
    <source>
        <dbReference type="ARBA" id="ARBA00022989"/>
    </source>
</evidence>
<evidence type="ECO:0000256" key="2">
    <source>
        <dbReference type="ARBA" id="ARBA00006375"/>
    </source>
</evidence>
<dbReference type="GO" id="GO:0016020">
    <property type="term" value="C:membrane"/>
    <property type="evidence" value="ECO:0007669"/>
    <property type="project" value="UniProtKB-SubCell"/>
</dbReference>
<keyword evidence="4 8" id="KW-0812">Transmembrane</keyword>
<evidence type="ECO:0000313" key="11">
    <source>
        <dbReference type="Proteomes" id="UP000243876"/>
    </source>
</evidence>
<gene>
    <name evidence="10" type="primary">SPOSA6832_03035</name>
</gene>
<keyword evidence="11" id="KW-1185">Reference proteome</keyword>
<proteinExistence type="inferred from homology"/>
<evidence type="ECO:0000256" key="7">
    <source>
        <dbReference type="ARBA" id="ARBA00023136"/>
    </source>
</evidence>
<name>A0A0D6EMR3_SPOSA</name>
<evidence type="ECO:0000256" key="3">
    <source>
        <dbReference type="ARBA" id="ARBA00022448"/>
    </source>
</evidence>
<feature type="repeat" description="Solcar" evidence="8">
    <location>
        <begin position="9"/>
        <end position="92"/>
    </location>
</feature>
<accession>A0A0D6EMR3</accession>
<keyword evidence="3 9" id="KW-0813">Transport</keyword>
<dbReference type="InterPro" id="IPR023395">
    <property type="entry name" value="MCP_dom_sf"/>
</dbReference>
<evidence type="ECO:0000256" key="8">
    <source>
        <dbReference type="PROSITE-ProRule" id="PRU00282"/>
    </source>
</evidence>
<dbReference type="Pfam" id="PF00153">
    <property type="entry name" value="Mito_carr"/>
    <property type="match status" value="2"/>
</dbReference>
<dbReference type="Proteomes" id="UP000243876">
    <property type="component" value="Unassembled WGS sequence"/>
</dbReference>
<comment type="similarity">
    <text evidence="2 9">Belongs to the mitochondrial carrier (TC 2.A.29) family.</text>
</comment>